<name>A0AAV0ZHS0_VICFA</name>
<dbReference type="Proteomes" id="UP001157006">
    <property type="component" value="Chromosome 2"/>
</dbReference>
<evidence type="ECO:0000313" key="1">
    <source>
        <dbReference type="EMBL" id="CAI8597941.1"/>
    </source>
</evidence>
<accession>A0AAV0ZHS0</accession>
<proteinExistence type="predicted"/>
<keyword evidence="2" id="KW-1185">Reference proteome</keyword>
<dbReference type="EMBL" id="OX451737">
    <property type="protein sequence ID" value="CAI8597941.1"/>
    <property type="molecule type" value="Genomic_DNA"/>
</dbReference>
<evidence type="ECO:0000313" key="2">
    <source>
        <dbReference type="Proteomes" id="UP001157006"/>
    </source>
</evidence>
<dbReference type="AlphaFoldDB" id="A0AAV0ZHS0"/>
<reference evidence="1 2" key="1">
    <citation type="submission" date="2023-01" db="EMBL/GenBank/DDBJ databases">
        <authorList>
            <person name="Kreplak J."/>
        </authorList>
    </citation>
    <scope>NUCLEOTIDE SEQUENCE [LARGE SCALE GENOMIC DNA]</scope>
</reference>
<organism evidence="1 2">
    <name type="scientific">Vicia faba</name>
    <name type="common">Broad bean</name>
    <name type="synonym">Faba vulgaris</name>
    <dbReference type="NCBI Taxonomy" id="3906"/>
    <lineage>
        <taxon>Eukaryota</taxon>
        <taxon>Viridiplantae</taxon>
        <taxon>Streptophyta</taxon>
        <taxon>Embryophyta</taxon>
        <taxon>Tracheophyta</taxon>
        <taxon>Spermatophyta</taxon>
        <taxon>Magnoliopsida</taxon>
        <taxon>eudicotyledons</taxon>
        <taxon>Gunneridae</taxon>
        <taxon>Pentapetalae</taxon>
        <taxon>rosids</taxon>
        <taxon>fabids</taxon>
        <taxon>Fabales</taxon>
        <taxon>Fabaceae</taxon>
        <taxon>Papilionoideae</taxon>
        <taxon>50 kb inversion clade</taxon>
        <taxon>NPAAA clade</taxon>
        <taxon>Hologalegina</taxon>
        <taxon>IRL clade</taxon>
        <taxon>Fabeae</taxon>
        <taxon>Vicia</taxon>
    </lineage>
</organism>
<gene>
    <name evidence="1" type="ORF">VFH_II104600</name>
</gene>
<sequence>MITVSATSSRLKLCLIEVVVLLQFCIILRSREFVVDALFFLQMKNNGSEDVTIEETELGEVLLGVSYAGLLEGYLGRLVESHVNTVRELVLLWTIGYGLVYGKERCGRCGNVLVHEEFKAWFMVMKESMVHGYKGKAWFMVTNE</sequence>
<protein>
    <submittedName>
        <fullName evidence="1">Uncharacterized protein</fullName>
    </submittedName>
</protein>